<dbReference type="AlphaFoldDB" id="A0A2S7UCL9"/>
<evidence type="ECO:0000313" key="6">
    <source>
        <dbReference type="EMBL" id="PQJ32033.1"/>
    </source>
</evidence>
<evidence type="ECO:0000259" key="5">
    <source>
        <dbReference type="Pfam" id="PF01168"/>
    </source>
</evidence>
<organism evidence="6 7">
    <name type="scientific">Nonlabens arenilitoris</name>
    <dbReference type="NCBI Taxonomy" id="1217969"/>
    <lineage>
        <taxon>Bacteria</taxon>
        <taxon>Pseudomonadati</taxon>
        <taxon>Bacteroidota</taxon>
        <taxon>Flavobacteriia</taxon>
        <taxon>Flavobacteriales</taxon>
        <taxon>Flavobacteriaceae</taxon>
        <taxon>Nonlabens</taxon>
    </lineage>
</organism>
<comment type="function">
    <text evidence="2">Pyridoxal 5'-phosphate (PLP)-binding protein, which is involved in PLP homeostasis.</text>
</comment>
<dbReference type="OrthoDB" id="9804072at2"/>
<dbReference type="EMBL" id="MTPW01000001">
    <property type="protein sequence ID" value="PQJ32033.1"/>
    <property type="molecule type" value="Genomic_DNA"/>
</dbReference>
<gene>
    <name evidence="6" type="ORF">BST92_08885</name>
</gene>
<comment type="cofactor">
    <cofactor evidence="3">
        <name>pyridoxal 5'-phosphate</name>
        <dbReference type="ChEBI" id="CHEBI:597326"/>
    </cofactor>
</comment>
<dbReference type="FunFam" id="3.20.20.10:FF:000018">
    <property type="entry name" value="Pyridoxal phosphate homeostasis protein"/>
    <property type="match status" value="1"/>
</dbReference>
<protein>
    <recommendedName>
        <fullName evidence="2">Pyridoxal phosphate homeostasis protein</fullName>
        <shortName evidence="2">PLP homeostasis protein</shortName>
    </recommendedName>
</protein>
<feature type="modified residue" description="N6-(pyridoxal phosphate)lysine" evidence="2 3">
    <location>
        <position position="25"/>
    </location>
</feature>
<dbReference type="Pfam" id="PF01168">
    <property type="entry name" value="Ala_racemase_N"/>
    <property type="match status" value="1"/>
</dbReference>
<dbReference type="HAMAP" id="MF_02087">
    <property type="entry name" value="PLP_homeostasis"/>
    <property type="match status" value="1"/>
</dbReference>
<dbReference type="PANTHER" id="PTHR10146:SF14">
    <property type="entry name" value="PYRIDOXAL PHOSPHATE HOMEOSTASIS PROTEIN"/>
    <property type="match status" value="1"/>
</dbReference>
<dbReference type="InterPro" id="IPR001608">
    <property type="entry name" value="Ala_racemase_N"/>
</dbReference>
<comment type="caution">
    <text evidence="6">The sequence shown here is derived from an EMBL/GenBank/DDBJ whole genome shotgun (WGS) entry which is preliminary data.</text>
</comment>
<name>A0A2S7UCL9_9FLAO</name>
<dbReference type="CDD" id="cd00635">
    <property type="entry name" value="PLPDE_III_YBL036c_like"/>
    <property type="match status" value="1"/>
</dbReference>
<feature type="domain" description="Alanine racemase N-terminal" evidence="5">
    <location>
        <begin position="3"/>
        <end position="221"/>
    </location>
</feature>
<dbReference type="InterPro" id="IPR011078">
    <property type="entry name" value="PyrdxlP_homeostasis"/>
</dbReference>
<evidence type="ECO:0000256" key="1">
    <source>
        <dbReference type="ARBA" id="ARBA00022898"/>
    </source>
</evidence>
<accession>A0A2S7UCL9</accession>
<evidence type="ECO:0000256" key="3">
    <source>
        <dbReference type="PIRSR" id="PIRSR004848-1"/>
    </source>
</evidence>
<keyword evidence="7" id="KW-1185">Reference proteome</keyword>
<evidence type="ECO:0000256" key="2">
    <source>
        <dbReference type="HAMAP-Rule" id="MF_02087"/>
    </source>
</evidence>
<reference evidence="6 7" key="1">
    <citation type="submission" date="2017-01" db="EMBL/GenBank/DDBJ databases">
        <title>Trade-off between light-utilization and light-protection in marine flavobacteria.</title>
        <authorList>
            <person name="Kumagai Y."/>
            <person name="Yoshizawa S."/>
            <person name="Kogure K."/>
            <person name="Iwasaki W."/>
        </authorList>
    </citation>
    <scope>NUCLEOTIDE SEQUENCE [LARGE SCALE GENOMIC DNA]</scope>
    <source>
        <strain evidence="6 7">KCTC 32109</strain>
    </source>
</reference>
<proteinExistence type="inferred from homology"/>
<dbReference type="GO" id="GO:0030170">
    <property type="term" value="F:pyridoxal phosphate binding"/>
    <property type="evidence" value="ECO:0007669"/>
    <property type="project" value="UniProtKB-UniRule"/>
</dbReference>
<keyword evidence="1 2" id="KW-0663">Pyridoxal phosphate</keyword>
<dbReference type="RefSeq" id="WP_105071130.1">
    <property type="nucleotide sequence ID" value="NZ_MTPW01000001.1"/>
</dbReference>
<dbReference type="PANTHER" id="PTHR10146">
    <property type="entry name" value="PROLINE SYNTHETASE CO-TRANSCRIBED BACTERIAL HOMOLOG PROTEIN"/>
    <property type="match status" value="1"/>
</dbReference>
<dbReference type="SUPFAM" id="SSF51419">
    <property type="entry name" value="PLP-binding barrel"/>
    <property type="match status" value="1"/>
</dbReference>
<evidence type="ECO:0000256" key="4">
    <source>
        <dbReference type="RuleBase" id="RU004514"/>
    </source>
</evidence>
<dbReference type="Gene3D" id="3.20.20.10">
    <property type="entry name" value="Alanine racemase"/>
    <property type="match status" value="1"/>
</dbReference>
<dbReference type="InterPro" id="IPR029066">
    <property type="entry name" value="PLP-binding_barrel"/>
</dbReference>
<dbReference type="Proteomes" id="UP000239747">
    <property type="component" value="Unassembled WGS sequence"/>
</dbReference>
<evidence type="ECO:0000313" key="7">
    <source>
        <dbReference type="Proteomes" id="UP000239747"/>
    </source>
</evidence>
<dbReference type="PIRSF" id="PIRSF004848">
    <property type="entry name" value="YBL036c_PLPDEIII"/>
    <property type="match status" value="1"/>
</dbReference>
<sequence>MSIKDHLLRFRESIEPKATLVAVSKTKPISDVQEAYDAGQRHFGENKIQEMTEKWETLPKDIYWHMIGHTQRNKVKYMAPYVHLIHSVDSPRLLKEINKQAEKNERVIDCLLQIHIAEEETKFGFDQNELLELLSSDAFAGYKNVRITGLMGMATFTDNEEQVRKEFKSLKTLLDHINDNHLISDSHDLKTLSMGMTGDYKIAIEEGSTMVRIGSAIFGSRA</sequence>
<comment type="similarity">
    <text evidence="2 4">Belongs to the pyridoxal phosphate-binding protein YggS/PROSC family.</text>
</comment>
<dbReference type="NCBIfam" id="TIGR00044">
    <property type="entry name" value="YggS family pyridoxal phosphate-dependent enzyme"/>
    <property type="match status" value="1"/>
</dbReference>